<evidence type="ECO:0000313" key="2">
    <source>
        <dbReference type="Proteomes" id="UP000682892"/>
    </source>
</evidence>
<organism evidence="1 2">
    <name type="scientific">Aedes aegypti</name>
    <name type="common">Yellowfever mosquito</name>
    <name type="synonym">Culex aegypti</name>
    <dbReference type="NCBI Taxonomy" id="7159"/>
    <lineage>
        <taxon>Eukaryota</taxon>
        <taxon>Metazoa</taxon>
        <taxon>Ecdysozoa</taxon>
        <taxon>Arthropoda</taxon>
        <taxon>Hexapoda</taxon>
        <taxon>Insecta</taxon>
        <taxon>Pterygota</taxon>
        <taxon>Neoptera</taxon>
        <taxon>Endopterygota</taxon>
        <taxon>Diptera</taxon>
        <taxon>Nematocera</taxon>
        <taxon>Culicoidea</taxon>
        <taxon>Culicidae</taxon>
        <taxon>Culicinae</taxon>
        <taxon>Aedini</taxon>
        <taxon>Aedes</taxon>
        <taxon>Stegomyia</taxon>
    </lineage>
</organism>
<dbReference type="Proteomes" id="UP000682892">
    <property type="component" value="Unassembled WGS sequence"/>
</dbReference>
<reference evidence="1" key="1">
    <citation type="submission" date="2005-10" db="EMBL/GenBank/DDBJ databases">
        <authorList>
            <person name="Loftus B.J."/>
            <person name="Nene V.M."/>
            <person name="Hannick L.I."/>
            <person name="Bidwell S."/>
            <person name="Haas B."/>
            <person name="Amedeo P."/>
            <person name="Orvis J."/>
            <person name="Wortman J.R."/>
            <person name="White O.R."/>
            <person name="Salzberg S."/>
            <person name="Shumway M."/>
            <person name="Koo H."/>
            <person name="Zhao Y."/>
            <person name="Holmes M."/>
            <person name="Miller J."/>
            <person name="Schatz M."/>
            <person name="Pop M."/>
            <person name="Pai G."/>
            <person name="Utterback T."/>
            <person name="Rogers Y.-H."/>
            <person name="Kravitz S."/>
            <person name="Fraser C.M."/>
        </authorList>
    </citation>
    <scope>NUCLEOTIDE SEQUENCE</scope>
    <source>
        <strain evidence="1">Liverpool</strain>
    </source>
</reference>
<name>J9HHJ9_AEDAE</name>
<sequence length="63" mass="7089">EAVLDTNPEFLKPLLIQEVTHLIFQNPERKHNWITFSLDGAVSNCIAGDKLFEMVPTKAYSTG</sequence>
<feature type="non-terminal residue" evidence="1">
    <location>
        <position position="1"/>
    </location>
</feature>
<proteinExistence type="predicted"/>
<protein>
    <submittedName>
        <fullName evidence="1">AAEL017491-PA</fullName>
    </submittedName>
</protein>
<reference evidence="1" key="3">
    <citation type="submission" date="2012-09" db="EMBL/GenBank/DDBJ databases">
        <authorList>
            <consortium name="VectorBase"/>
        </authorList>
    </citation>
    <scope>NUCLEOTIDE SEQUENCE</scope>
    <source>
        <strain evidence="1">Liverpool</strain>
    </source>
</reference>
<evidence type="ECO:0000313" key="1">
    <source>
        <dbReference type="EMBL" id="EJY57334.1"/>
    </source>
</evidence>
<dbReference type="AlphaFoldDB" id="J9HHJ9"/>
<dbReference type="HOGENOM" id="CLU_2892329_0_0_1"/>
<dbReference type="EMBL" id="CH477193">
    <property type="protein sequence ID" value="EJY57334.1"/>
    <property type="molecule type" value="Genomic_DNA"/>
</dbReference>
<dbReference type="PaxDb" id="7159-AAEL017491-PA"/>
<accession>J9HHJ9</accession>
<reference evidence="1" key="2">
    <citation type="journal article" date="2007" name="Science">
        <title>Genome sequence of Aedes aegypti, a major arbovirus vector.</title>
        <authorList>
            <person name="Nene V."/>
            <person name="Wortman J.R."/>
            <person name="Lawson D."/>
            <person name="Haas B."/>
            <person name="Kodira C."/>
            <person name="Tu Z.J."/>
            <person name="Loftus B."/>
            <person name="Xi Z."/>
            <person name="Megy K."/>
            <person name="Grabherr M."/>
            <person name="Ren Q."/>
            <person name="Zdobnov E.M."/>
            <person name="Lobo N.F."/>
            <person name="Campbell K.S."/>
            <person name="Brown S.E."/>
            <person name="Bonaldo M.F."/>
            <person name="Zhu J."/>
            <person name="Sinkins S.P."/>
            <person name="Hogenkamp D.G."/>
            <person name="Amedeo P."/>
            <person name="Arensburger P."/>
            <person name="Atkinson P.W."/>
            <person name="Bidwell S."/>
            <person name="Biedler J."/>
            <person name="Birney E."/>
            <person name="Bruggner R.V."/>
            <person name="Costas J."/>
            <person name="Coy M.R."/>
            <person name="Crabtree J."/>
            <person name="Crawford M."/>
            <person name="Debruyn B."/>
            <person name="Decaprio D."/>
            <person name="Eiglmeier K."/>
            <person name="Eisenstadt E."/>
            <person name="El-Dorry H."/>
            <person name="Gelbart W.M."/>
            <person name="Gomes S.L."/>
            <person name="Hammond M."/>
            <person name="Hannick L.I."/>
            <person name="Hogan J.R."/>
            <person name="Holmes M.H."/>
            <person name="Jaffe D."/>
            <person name="Johnston J.S."/>
            <person name="Kennedy R.C."/>
            <person name="Koo H."/>
            <person name="Kravitz S."/>
            <person name="Kriventseva E.V."/>
            <person name="Kulp D."/>
            <person name="Labutti K."/>
            <person name="Lee E."/>
            <person name="Li S."/>
            <person name="Lovin D.D."/>
            <person name="Mao C."/>
            <person name="Mauceli E."/>
            <person name="Menck C.F."/>
            <person name="Miller J.R."/>
            <person name="Montgomery P."/>
            <person name="Mori A."/>
            <person name="Nascimento A.L."/>
            <person name="Naveira H.F."/>
            <person name="Nusbaum C."/>
            <person name="O'leary S."/>
            <person name="Orvis J."/>
            <person name="Pertea M."/>
            <person name="Quesneville H."/>
            <person name="Reidenbach K.R."/>
            <person name="Rogers Y.H."/>
            <person name="Roth C.W."/>
            <person name="Schneider J.R."/>
            <person name="Schatz M."/>
            <person name="Shumway M."/>
            <person name="Stanke M."/>
            <person name="Stinson E.O."/>
            <person name="Tubio J.M."/>
            <person name="Vanzee J.P."/>
            <person name="Verjovski-Almeida S."/>
            <person name="Werner D."/>
            <person name="White O."/>
            <person name="Wyder S."/>
            <person name="Zeng Q."/>
            <person name="Zhao Q."/>
            <person name="Zhao Y."/>
            <person name="Hill C.A."/>
            <person name="Raikhel A.S."/>
            <person name="Soares M.B."/>
            <person name="Knudson D.L."/>
            <person name="Lee N.H."/>
            <person name="Galagan J."/>
            <person name="Salzberg S.L."/>
            <person name="Paulsen I.T."/>
            <person name="Dimopoulos G."/>
            <person name="Collins F.H."/>
            <person name="Birren B."/>
            <person name="Fraser-Liggett C.M."/>
            <person name="Severson D.W."/>
        </authorList>
    </citation>
    <scope>NUCLEOTIDE SEQUENCE [LARGE SCALE GENOMIC DNA]</scope>
    <source>
        <strain evidence="1">Liverpool</strain>
    </source>
</reference>
<gene>
    <name evidence="1" type="ORF">AaeL_AAEL017491</name>
</gene>